<dbReference type="RefSeq" id="WP_139697824.1">
    <property type="nucleotide sequence ID" value="NZ_CP074074.1"/>
</dbReference>
<proteinExistence type="predicted"/>
<name>A0A5C4SIE2_9FLAO</name>
<organism evidence="1 2">
    <name type="scientific">Allotamlana fucoidanivorans</name>
    <dbReference type="NCBI Taxonomy" id="2583814"/>
    <lineage>
        <taxon>Bacteria</taxon>
        <taxon>Pseudomonadati</taxon>
        <taxon>Bacteroidota</taxon>
        <taxon>Flavobacteriia</taxon>
        <taxon>Flavobacteriales</taxon>
        <taxon>Flavobacteriaceae</taxon>
        <taxon>Allotamlana</taxon>
    </lineage>
</organism>
<evidence type="ECO:0000313" key="2">
    <source>
        <dbReference type="Proteomes" id="UP000308713"/>
    </source>
</evidence>
<dbReference type="AlphaFoldDB" id="A0A5C4SIE2"/>
<accession>A0A5C4SIE2</accession>
<comment type="caution">
    <text evidence="1">The sequence shown here is derived from an EMBL/GenBank/DDBJ whole genome shotgun (WGS) entry which is preliminary data.</text>
</comment>
<sequence length="103" mass="12314">MEQRTSVHIKLKEGEATNYMDAFIDKFGGKIYENRLIVESAKNGLQFSYYNFIEEFDLLVAQINFPKEIIVERMPDERPDYYHFNMINQGQIKQNYQDSLKYT</sequence>
<gene>
    <name evidence="1" type="ORF">FGF67_11330</name>
</gene>
<keyword evidence="2" id="KW-1185">Reference proteome</keyword>
<evidence type="ECO:0000313" key="1">
    <source>
        <dbReference type="EMBL" id="TNJ43503.1"/>
    </source>
</evidence>
<reference evidence="1 2" key="1">
    <citation type="submission" date="2019-05" db="EMBL/GenBank/DDBJ databases">
        <title>Tamlana fucoidanivorans sp. nov., isolated from the surface of algae collected from Fujian province in China.</title>
        <authorList>
            <person name="Li J."/>
        </authorList>
    </citation>
    <scope>NUCLEOTIDE SEQUENCE [LARGE SCALE GENOMIC DNA]</scope>
    <source>
        <strain evidence="1 2">CW2-9</strain>
    </source>
</reference>
<dbReference type="EMBL" id="VDCS01000010">
    <property type="protein sequence ID" value="TNJ43503.1"/>
    <property type="molecule type" value="Genomic_DNA"/>
</dbReference>
<protein>
    <submittedName>
        <fullName evidence="1">Uncharacterized protein</fullName>
    </submittedName>
</protein>
<dbReference type="Proteomes" id="UP000308713">
    <property type="component" value="Unassembled WGS sequence"/>
</dbReference>